<feature type="repeat" description="ANK" evidence="3">
    <location>
        <begin position="1311"/>
        <end position="1343"/>
    </location>
</feature>
<reference evidence="5 6" key="1">
    <citation type="submission" date="2015-09" db="EMBL/GenBank/DDBJ databases">
        <title>Host preference determinants of Valsa canker pathogens revealed by comparative genomics.</title>
        <authorList>
            <person name="Yin Z."/>
            <person name="Huang L."/>
        </authorList>
    </citation>
    <scope>NUCLEOTIDE SEQUENCE [LARGE SCALE GENOMIC DNA]</scope>
    <source>
        <strain evidence="5 6">03-1</strain>
    </source>
</reference>
<keyword evidence="1" id="KW-0677">Repeat</keyword>
<feature type="compositionally biased region" description="Basic and acidic residues" evidence="4">
    <location>
        <begin position="1979"/>
        <end position="1993"/>
    </location>
</feature>
<dbReference type="PANTHER" id="PTHR24198:SF165">
    <property type="entry name" value="ANKYRIN REPEAT-CONTAINING PROTEIN-RELATED"/>
    <property type="match status" value="1"/>
</dbReference>
<dbReference type="InterPro" id="IPR002110">
    <property type="entry name" value="Ankyrin_rpt"/>
</dbReference>
<gene>
    <name evidence="5" type="ORF">VMCG_04793</name>
</gene>
<dbReference type="OrthoDB" id="341259at2759"/>
<feature type="compositionally biased region" description="Acidic residues" evidence="4">
    <location>
        <begin position="1922"/>
        <end position="1947"/>
    </location>
</feature>
<dbReference type="SMART" id="SM00248">
    <property type="entry name" value="ANK"/>
    <property type="match status" value="20"/>
</dbReference>
<dbReference type="Proteomes" id="UP000283895">
    <property type="component" value="Unassembled WGS sequence"/>
</dbReference>
<dbReference type="PANTHER" id="PTHR24198">
    <property type="entry name" value="ANKYRIN REPEAT AND PROTEIN KINASE DOMAIN-CONTAINING PROTEIN"/>
    <property type="match status" value="1"/>
</dbReference>
<dbReference type="SUPFAM" id="SSF48403">
    <property type="entry name" value="Ankyrin repeat"/>
    <property type="match status" value="3"/>
</dbReference>
<organism evidence="5 6">
    <name type="scientific">Cytospora schulzeri</name>
    <dbReference type="NCBI Taxonomy" id="448051"/>
    <lineage>
        <taxon>Eukaryota</taxon>
        <taxon>Fungi</taxon>
        <taxon>Dikarya</taxon>
        <taxon>Ascomycota</taxon>
        <taxon>Pezizomycotina</taxon>
        <taxon>Sordariomycetes</taxon>
        <taxon>Sordariomycetidae</taxon>
        <taxon>Diaporthales</taxon>
        <taxon>Cytosporaceae</taxon>
        <taxon>Cytospora</taxon>
    </lineage>
</organism>
<comment type="caution">
    <text evidence="5">The sequence shown here is derived from an EMBL/GenBank/DDBJ whole genome shotgun (WGS) entry which is preliminary data.</text>
</comment>
<evidence type="ECO:0000256" key="4">
    <source>
        <dbReference type="SAM" id="MobiDB-lite"/>
    </source>
</evidence>
<keyword evidence="6" id="KW-1185">Reference proteome</keyword>
<feature type="repeat" description="ANK" evidence="3">
    <location>
        <begin position="1625"/>
        <end position="1657"/>
    </location>
</feature>
<sequence length="1993" mass="222072">MSDEQAHDLGLDGHDPNDDDSVDIFDIGMFESGSDGSGFHIKNNPKSPYQRWEVIQRTGSVDIRCSVVDIVHGLMAPDSDYWATILVLRFRFDPQKRARRITEATIELGFDATDSNNELPEVEAISFDGNYSFHPSKQSETLTRGLEGTIGTSQVIDVSATAKWEKTVARETSDKTTVSGGKLVIDNIPPNRIAKWTLLENMTLKSGLPASIQVAVRIKRGDDEVFSCVPTITCKADKWTSIESLFSRVPKDDPLLLKPDSKPTNKLRVYDKENLGAVDLHELSAVVPTTMILSDEMGDHSSSSQHGLAQSEVEDRSPQTADSSDEELDHMEDDDTEDEGADCEEEQEEKENAELDAAATEDEQASDEEKTSDLFPPTPRVITVHGVRDDRNTAWTSRNGESWIRDRLFRNEDIRQMDYSYEIDDAARIFHRNGIDLEARALLESLARVRANDPEALINAILLQPEIKPDDDPDVGMDKLHDIYRKIPVLSSTMEQEPPANVASSQELVVVGEGPPTAEVKAPPASSFAAPFSRYTLTLFQPFELSGRLRSQIASTCLEELLRGRNTAIASLMSLPTAVDLDHLMLVRDLGLGEDWAEIYGRKFNMVLGFTIRNDYRYLQFQRSLLSLAPPTRITKVHFDPQSPRPPMMTWILEQQAFKKFSSPGARLLHLHTGGKSGLDIAAVSQHLSWAYNDDIAWYDPEYGSFYFEFDRRDGRYNNIKAMIASYLNSVCEETQRQMFMDLVLKKQSHNEGAFKIIVSTSGPDAYLSRKIADSNTINLEDCPCAVDVPYGNGTERPDTLDRAFQSLLSNRNALRHFDGEIIHLLELCDDKPHLGHTILQWLEYYGRGAPAAEIAHTLRNLSPITYQNVVRVFLDSSDEKKHWAKLVWRWVALAVEPLTTEMLAQAVALHISPDTPTLSDIDYDNFYQDLQRVFGGLITCDGRDIKFSTDALYDMPLLCEEEQDDTEQQMSLVHGEMARICLHYVLSTEGQNMLATMSVEHQGSDMAAPPLLLPRDSLMEYALRFWTIHYQASGKHRPVDAAMSLFRDTMKRRAWDEASYIISNPFTRIHRCYFSPLPYMAMLGLEDLVLMQIDNDKEASSFTRDCWLAITEAARNGHETMLNTLLSHVEADEAGLRETLHWAALYGKKEMLDILIAEAQKMENFQWPKYILTRAAAAGLDNLVSALADAGYDMNEEDASGTSMRAMHLAAQFGQDRVIDVMLAHGGADATLKNSAGQTPLRLAARLQAPETVQRLLLTDTRPKDDKDNGSSTLAQDAVNMGQYKSLEMLIEAGTDFQSGEMNEDNNRSGYRIPIVAAAGSGFPECVRILLEHGADPNAYSQQGSALYGGITEGPHIENCRMLLEKGANPNQSAADSDVYLDKEMLLLRAIATENQDLVSLLLEKGADINSVDPTLNCYETPLSYAVVYCSIEMVKLLLKWGADANFSSEKETSVPPLLAAVQNWAETSHEHIDLLVSYGANVHWKHKRTGRTPLGHAYDSPDHIRSLLKHGSDINAVDEEGLTTLIYAARYNCVESVRVLLHHMDPKPDLDIQDNNGWTALLSANDHGNVELFRLLLEAGADIHRTTYSGFDTLGLCLYNTGDLQVIELLLENGASVVVVDNFGDTVLHNIRTTSPVSTIKVLVEAGAPVDAVNNRGYTPLVIAVREGNLEAVKYLMNLEGVRVDVRHPDYGSILHMAVRSSSPLELTKTLIAAGADYTVNTESGESLLYTFLGRDHSTASKSAWNKMLRYLVEELHVDVNAHGGKRKYPILQLLKANHDSNSLKYLIRRGARIDVTDEFGRGPAHYAAIYGGRSMSFAPLIKAKADLLLEDNYGRTPLHFAAANNDGQDETWDPGYHNIDEGIVPDQVAQCLGCSMEIRGTAWRCVDCEENSYLCFKCQPHSSTMHDAGHVFRPDGEEANVEQGIDEEEDEDDEDDEVEDEEDSHVESLLGETDGSSADEPAANASVGSEWEDSQAEQRDRKGKDEDDYE</sequence>
<dbReference type="InterPro" id="IPR036770">
    <property type="entry name" value="Ankyrin_rpt-contain_sf"/>
</dbReference>
<dbReference type="Gene3D" id="1.25.40.20">
    <property type="entry name" value="Ankyrin repeat-containing domain"/>
    <property type="match status" value="4"/>
</dbReference>
<dbReference type="PROSITE" id="PS50297">
    <property type="entry name" value="ANK_REP_REGION"/>
    <property type="match status" value="3"/>
</dbReference>
<feature type="compositionally biased region" description="Acidic residues" evidence="4">
    <location>
        <begin position="323"/>
        <end position="351"/>
    </location>
</feature>
<feature type="region of interest" description="Disordered" evidence="4">
    <location>
        <begin position="295"/>
        <end position="380"/>
    </location>
</feature>
<feature type="repeat" description="ANK" evidence="3">
    <location>
        <begin position="1419"/>
        <end position="1451"/>
    </location>
</feature>
<feature type="repeat" description="ANK" evidence="3">
    <location>
        <begin position="1658"/>
        <end position="1680"/>
    </location>
</feature>
<dbReference type="SUPFAM" id="SSF57850">
    <property type="entry name" value="RING/U-box"/>
    <property type="match status" value="1"/>
</dbReference>
<evidence type="ECO:0000256" key="3">
    <source>
        <dbReference type="PROSITE-ProRule" id="PRU00023"/>
    </source>
</evidence>
<dbReference type="PROSITE" id="PS50088">
    <property type="entry name" value="ANK_REPEAT"/>
    <property type="match status" value="6"/>
</dbReference>
<keyword evidence="2 3" id="KW-0040">ANK repeat</keyword>
<feature type="region of interest" description="Disordered" evidence="4">
    <location>
        <begin position="1259"/>
        <end position="1279"/>
    </location>
</feature>
<evidence type="ECO:0000256" key="2">
    <source>
        <dbReference type="ARBA" id="ARBA00023043"/>
    </source>
</evidence>
<dbReference type="STRING" id="356882.A0A423WMR4"/>
<name>A0A423WMR4_9PEZI</name>
<feature type="region of interest" description="Disordered" evidence="4">
    <location>
        <begin position="1922"/>
        <end position="1993"/>
    </location>
</feature>
<feature type="repeat" description="ANK" evidence="3">
    <location>
        <begin position="1383"/>
        <end position="1415"/>
    </location>
</feature>
<evidence type="ECO:0000313" key="5">
    <source>
        <dbReference type="EMBL" id="ROW04700.1"/>
    </source>
</evidence>
<protein>
    <submittedName>
        <fullName evidence="5">Uncharacterized protein</fullName>
    </submittedName>
</protein>
<proteinExistence type="predicted"/>
<dbReference type="EMBL" id="LKEA01000013">
    <property type="protein sequence ID" value="ROW04700.1"/>
    <property type="molecule type" value="Genomic_DNA"/>
</dbReference>
<dbReference type="Pfam" id="PF12796">
    <property type="entry name" value="Ank_2"/>
    <property type="match status" value="6"/>
</dbReference>
<accession>A0A423WMR4</accession>
<evidence type="ECO:0000313" key="6">
    <source>
        <dbReference type="Proteomes" id="UP000283895"/>
    </source>
</evidence>
<feature type="repeat" description="ANK" evidence="3">
    <location>
        <begin position="1558"/>
        <end position="1590"/>
    </location>
</feature>
<evidence type="ECO:0000256" key="1">
    <source>
        <dbReference type="ARBA" id="ARBA00022737"/>
    </source>
</evidence>